<evidence type="ECO:0008006" key="5">
    <source>
        <dbReference type="Google" id="ProtNLM"/>
    </source>
</evidence>
<reference evidence="3 4" key="1">
    <citation type="submission" date="2023-03" db="EMBL/GenBank/DDBJ databases">
        <title>Thalassotalea loyana LMG 22536T draft genome sequence.</title>
        <authorList>
            <person name="Sawabe T."/>
        </authorList>
    </citation>
    <scope>NUCLEOTIDE SEQUENCE [LARGE SCALE GENOMIC DNA]</scope>
    <source>
        <strain evidence="3 4">LMG 22536</strain>
    </source>
</reference>
<evidence type="ECO:0000256" key="1">
    <source>
        <dbReference type="SAM" id="MobiDB-lite"/>
    </source>
</evidence>
<dbReference type="EMBL" id="BSSV01000001">
    <property type="protein sequence ID" value="GLX84255.1"/>
    <property type="molecule type" value="Genomic_DNA"/>
</dbReference>
<keyword evidence="2" id="KW-0812">Transmembrane</keyword>
<sequence length="252" mass="28334">MLISSIKQHHKAILFTAAIHIGLLAILSMQSFDLPLQETQDVKPIKSYLYIPTAPKDTPKPEETKLQEDTQEEIKPKPQESPPQLDDKSTIPQAVEEPDMQPKAVKQSPNASDSTQPKREPAPKQLVTPKKNTSVRAQLFDLQKQIQTQTMQEEFAEYQRYRQGDVMAGKHIPVPHSTVPQSEDEKLKQATSNVGSFDIIKGDDGNCLLVEDLSYLGLDHKPVSSFGCGLTKDEKNFKQHMDKVLKRLGKKK</sequence>
<comment type="caution">
    <text evidence="3">The sequence shown here is derived from an EMBL/GenBank/DDBJ whole genome shotgun (WGS) entry which is preliminary data.</text>
</comment>
<feature type="region of interest" description="Disordered" evidence="1">
    <location>
        <begin position="51"/>
        <end position="131"/>
    </location>
</feature>
<evidence type="ECO:0000256" key="2">
    <source>
        <dbReference type="SAM" id="Phobius"/>
    </source>
</evidence>
<feature type="compositionally biased region" description="Basic and acidic residues" evidence="1">
    <location>
        <begin position="57"/>
        <end position="78"/>
    </location>
</feature>
<gene>
    <name evidence="3" type="ORF">tloyanaT_05070</name>
</gene>
<keyword evidence="2" id="KW-1133">Transmembrane helix</keyword>
<keyword evidence="4" id="KW-1185">Reference proteome</keyword>
<protein>
    <recommendedName>
        <fullName evidence="5">Energy transducer TonB</fullName>
    </recommendedName>
</protein>
<evidence type="ECO:0000313" key="3">
    <source>
        <dbReference type="EMBL" id="GLX84255.1"/>
    </source>
</evidence>
<keyword evidence="2" id="KW-0472">Membrane</keyword>
<evidence type="ECO:0000313" key="4">
    <source>
        <dbReference type="Proteomes" id="UP001157134"/>
    </source>
</evidence>
<accession>A0ABQ6H7Y7</accession>
<dbReference type="RefSeq" id="WP_284295799.1">
    <property type="nucleotide sequence ID" value="NZ_BSSV01000001.1"/>
</dbReference>
<dbReference type="Proteomes" id="UP001157134">
    <property type="component" value="Unassembled WGS sequence"/>
</dbReference>
<proteinExistence type="predicted"/>
<organism evidence="3 4">
    <name type="scientific">Thalassotalea loyana</name>
    <dbReference type="NCBI Taxonomy" id="280483"/>
    <lineage>
        <taxon>Bacteria</taxon>
        <taxon>Pseudomonadati</taxon>
        <taxon>Pseudomonadota</taxon>
        <taxon>Gammaproteobacteria</taxon>
        <taxon>Alteromonadales</taxon>
        <taxon>Colwelliaceae</taxon>
        <taxon>Thalassotalea</taxon>
    </lineage>
</organism>
<name>A0ABQ6H7Y7_9GAMM</name>
<feature type="transmembrane region" description="Helical" evidence="2">
    <location>
        <begin position="12"/>
        <end position="32"/>
    </location>
</feature>